<keyword evidence="3" id="KW-0520">NAD</keyword>
<feature type="domain" description="D-isomer specific 2-hydroxyacid dehydrogenase catalytic" evidence="5">
    <location>
        <begin position="11"/>
        <end position="304"/>
    </location>
</feature>
<dbReference type="Pfam" id="PF00389">
    <property type="entry name" value="2-Hacid_dh"/>
    <property type="match status" value="1"/>
</dbReference>
<evidence type="ECO:0000259" key="5">
    <source>
        <dbReference type="Pfam" id="PF00389"/>
    </source>
</evidence>
<dbReference type="EMBL" id="MJLX01000121">
    <property type="protein sequence ID" value="RLM15771.1"/>
    <property type="molecule type" value="Genomic_DNA"/>
</dbReference>
<feature type="domain" description="D-isomer specific 2-hydroxyacid dehydrogenase NAD-binding" evidence="6">
    <location>
        <begin position="100"/>
        <end position="282"/>
    </location>
</feature>
<evidence type="ECO:0000256" key="2">
    <source>
        <dbReference type="ARBA" id="ARBA00023002"/>
    </source>
</evidence>
<reference evidence="7 8" key="1">
    <citation type="submission" date="2016-09" db="EMBL/GenBank/DDBJ databases">
        <authorList>
            <person name="Doonan J."/>
            <person name="Pachebat J.A."/>
            <person name="Golyshin P.N."/>
            <person name="Denman S."/>
            <person name="Mcdonald J.E."/>
        </authorList>
    </citation>
    <scope>NUCLEOTIDE SEQUENCE [LARGE SCALE GENOMIC DNA]</scope>
    <source>
        <strain evidence="7 8">FRB141</strain>
    </source>
</reference>
<proteinExistence type="inferred from homology"/>
<protein>
    <recommendedName>
        <fullName evidence="9">D-3-phosphoglycerate dehydrogenase</fullName>
    </recommendedName>
</protein>
<dbReference type="GO" id="GO:0051287">
    <property type="term" value="F:NAD binding"/>
    <property type="evidence" value="ECO:0007669"/>
    <property type="project" value="InterPro"/>
</dbReference>
<dbReference type="RefSeq" id="WP_095835442.1">
    <property type="nucleotide sequence ID" value="NZ_CP014137.1"/>
</dbReference>
<dbReference type="InterPro" id="IPR029753">
    <property type="entry name" value="D-isomer_DH_CS"/>
</dbReference>
<dbReference type="InterPro" id="IPR036291">
    <property type="entry name" value="NAD(P)-bd_dom_sf"/>
</dbReference>
<sequence length="315" mass="34160">MLIALSGQYNSSLQTRLSEKFSTIDISTALDTKYASEVSLLVTRGALHVDRNLLQKLPNLKKIIKAGAGLDTIDLSAAKKRGIEVVATGGSTESVAELALALLFSCLRNIPILNDAVRRGDWGLKNDYIASSLDSRRIGIIGFGRIGQAFSIMVRSLNAPVFAWDHSIQKESKINIMSKFNISPCTSLIELLQKCNVISVHLPLGKTTRSLIGLKEFSSMQHGTILINTARAAIVEKDALINALSNGTLDSAGLDVHYNEGGEAENESLFSLKNVVLTPHVGAQSYQSQQAIAERILSEVTKFASIYPYPCNKKS</sequence>
<dbReference type="InterPro" id="IPR029752">
    <property type="entry name" value="D-isomer_DH_CS1"/>
</dbReference>
<dbReference type="PANTHER" id="PTHR10996:SF178">
    <property type="entry name" value="2-HYDROXYACID DEHYDROGENASE YGL185C-RELATED"/>
    <property type="match status" value="1"/>
</dbReference>
<dbReference type="SUPFAM" id="SSF51735">
    <property type="entry name" value="NAD(P)-binding Rossmann-fold domains"/>
    <property type="match status" value="1"/>
</dbReference>
<evidence type="ECO:0008006" key="9">
    <source>
        <dbReference type="Google" id="ProtNLM"/>
    </source>
</evidence>
<dbReference type="PROSITE" id="PS00670">
    <property type="entry name" value="D_2_HYDROXYACID_DH_2"/>
    <property type="match status" value="1"/>
</dbReference>
<evidence type="ECO:0000313" key="7">
    <source>
        <dbReference type="EMBL" id="RLM15771.1"/>
    </source>
</evidence>
<dbReference type="GO" id="GO:0005829">
    <property type="term" value="C:cytosol"/>
    <property type="evidence" value="ECO:0007669"/>
    <property type="project" value="TreeGrafter"/>
</dbReference>
<evidence type="ECO:0000256" key="3">
    <source>
        <dbReference type="ARBA" id="ARBA00023027"/>
    </source>
</evidence>
<keyword evidence="2 4" id="KW-0560">Oxidoreductase</keyword>
<comment type="caution">
    <text evidence="7">The sequence shown here is derived from an EMBL/GenBank/DDBJ whole genome shotgun (WGS) entry which is preliminary data.</text>
</comment>
<evidence type="ECO:0000313" key="8">
    <source>
        <dbReference type="Proteomes" id="UP000285972"/>
    </source>
</evidence>
<dbReference type="Pfam" id="PF02826">
    <property type="entry name" value="2-Hacid_dh_C"/>
    <property type="match status" value="1"/>
</dbReference>
<dbReference type="AlphaFoldDB" id="A0AAE8JL84"/>
<dbReference type="GeneID" id="70909393"/>
<accession>A0AAE8JL84</accession>
<name>A0AAE8JL84_9GAMM</name>
<evidence type="ECO:0000259" key="6">
    <source>
        <dbReference type="Pfam" id="PF02826"/>
    </source>
</evidence>
<dbReference type="InterPro" id="IPR006140">
    <property type="entry name" value="D-isomer_DH_NAD-bd"/>
</dbReference>
<dbReference type="PROSITE" id="PS00065">
    <property type="entry name" value="D_2_HYDROXYACID_DH_1"/>
    <property type="match status" value="1"/>
</dbReference>
<gene>
    <name evidence="7" type="ORF">BIY26_22760</name>
</gene>
<dbReference type="GO" id="GO:0016618">
    <property type="term" value="F:hydroxypyruvate reductase [NAD(P)H] activity"/>
    <property type="evidence" value="ECO:0007669"/>
    <property type="project" value="TreeGrafter"/>
</dbReference>
<dbReference type="Gene3D" id="3.40.50.720">
    <property type="entry name" value="NAD(P)-binding Rossmann-like Domain"/>
    <property type="match status" value="2"/>
</dbReference>
<dbReference type="KEGG" id="bgj:AWC36_21425"/>
<evidence type="ECO:0000256" key="1">
    <source>
        <dbReference type="ARBA" id="ARBA00005854"/>
    </source>
</evidence>
<dbReference type="InterPro" id="IPR006139">
    <property type="entry name" value="D-isomer_2_OHA_DH_cat_dom"/>
</dbReference>
<organism evidence="7 8">
    <name type="scientific">Brenneria goodwinii</name>
    <dbReference type="NCBI Taxonomy" id="1109412"/>
    <lineage>
        <taxon>Bacteria</taxon>
        <taxon>Pseudomonadati</taxon>
        <taxon>Pseudomonadota</taxon>
        <taxon>Gammaproteobacteria</taxon>
        <taxon>Enterobacterales</taxon>
        <taxon>Pectobacteriaceae</taxon>
        <taxon>Brenneria</taxon>
    </lineage>
</organism>
<dbReference type="Proteomes" id="UP000285972">
    <property type="component" value="Unassembled WGS sequence"/>
</dbReference>
<dbReference type="InterPro" id="IPR050223">
    <property type="entry name" value="D-isomer_2-hydroxyacid_DH"/>
</dbReference>
<dbReference type="PANTHER" id="PTHR10996">
    <property type="entry name" value="2-HYDROXYACID DEHYDROGENASE-RELATED"/>
    <property type="match status" value="1"/>
</dbReference>
<comment type="similarity">
    <text evidence="1 4">Belongs to the D-isomer specific 2-hydroxyacid dehydrogenase family.</text>
</comment>
<dbReference type="SUPFAM" id="SSF52283">
    <property type="entry name" value="Formate/glycerate dehydrogenase catalytic domain-like"/>
    <property type="match status" value="1"/>
</dbReference>
<dbReference type="GO" id="GO:0030267">
    <property type="term" value="F:glyoxylate reductase (NADPH) activity"/>
    <property type="evidence" value="ECO:0007669"/>
    <property type="project" value="TreeGrafter"/>
</dbReference>
<evidence type="ECO:0000256" key="4">
    <source>
        <dbReference type="RuleBase" id="RU003719"/>
    </source>
</evidence>